<keyword evidence="2" id="KW-0442">Lipid degradation</keyword>
<organism evidence="6 7">
    <name type="scientific">Halanaeroarchaeum sulfurireducens</name>
    <dbReference type="NCBI Taxonomy" id="1604004"/>
    <lineage>
        <taxon>Archaea</taxon>
        <taxon>Methanobacteriati</taxon>
        <taxon>Methanobacteriota</taxon>
        <taxon>Stenosarchaea group</taxon>
        <taxon>Halobacteria</taxon>
        <taxon>Halobacteriales</taxon>
        <taxon>Halobacteriaceae</taxon>
        <taxon>Halanaeroarchaeum</taxon>
    </lineage>
</organism>
<dbReference type="Gene3D" id="3.30.870.10">
    <property type="entry name" value="Endonuclease Chain A"/>
    <property type="match status" value="2"/>
</dbReference>
<dbReference type="RefSeq" id="WP_050048377.1">
    <property type="nucleotide sequence ID" value="NZ_CP008874.1"/>
</dbReference>
<dbReference type="Proteomes" id="UP000069906">
    <property type="component" value="Chromosome"/>
</dbReference>
<dbReference type="CDD" id="cd09128">
    <property type="entry name" value="PLDc_unchar1_2"/>
    <property type="match status" value="1"/>
</dbReference>
<dbReference type="GO" id="GO:0016042">
    <property type="term" value="P:lipid catabolic process"/>
    <property type="evidence" value="ECO:0007669"/>
    <property type="project" value="UniProtKB-KW"/>
</dbReference>
<dbReference type="SUPFAM" id="SSF56024">
    <property type="entry name" value="Phospholipase D/nuclease"/>
    <property type="match status" value="2"/>
</dbReference>
<keyword evidence="7" id="KW-1185">Reference proteome</keyword>
<evidence type="ECO:0000259" key="5">
    <source>
        <dbReference type="PROSITE" id="PS50035"/>
    </source>
</evidence>
<dbReference type="HOGENOM" id="CLU_026762_0_0_2"/>
<dbReference type="KEGG" id="hsu:HLASF_1162"/>
<dbReference type="EMBL" id="CP008874">
    <property type="protein sequence ID" value="AKH97649.1"/>
    <property type="molecule type" value="Genomic_DNA"/>
</dbReference>
<gene>
    <name evidence="6" type="ORF">HLASF_1162</name>
</gene>
<keyword evidence="3" id="KW-0443">Lipid metabolism</keyword>
<dbReference type="InterPro" id="IPR051406">
    <property type="entry name" value="PLD_domain"/>
</dbReference>
<dbReference type="PANTHER" id="PTHR43856:SF1">
    <property type="entry name" value="MITOCHONDRIAL CARDIOLIPIN HYDROLASE"/>
    <property type="match status" value="1"/>
</dbReference>
<evidence type="ECO:0000313" key="7">
    <source>
        <dbReference type="Proteomes" id="UP000069906"/>
    </source>
</evidence>
<proteinExistence type="predicted"/>
<dbReference type="PATRIC" id="fig|1604004.4.peg.1221"/>
<feature type="domain" description="PLD phosphodiesterase" evidence="5">
    <location>
        <begin position="425"/>
        <end position="452"/>
    </location>
</feature>
<reference evidence="6 7" key="1">
    <citation type="journal article" date="2015" name="ISME J.">
        <title>Elemental sulfur and acetate can support life of a novel strictly anaerobic haloarchaeon.</title>
        <authorList>
            <person name="Sorokin D.Y."/>
            <person name="Kublanov I.V."/>
            <person name="Gavrilov S.N."/>
            <person name="Rojo D."/>
            <person name="Roman P."/>
            <person name="Golyshin P.N."/>
            <person name="Slepak V.Z."/>
            <person name="Smedile F."/>
            <person name="Ferrer M."/>
            <person name="Messina E."/>
            <person name="La Cono V."/>
            <person name="Yakimov M.M."/>
        </authorList>
    </citation>
    <scope>NUCLEOTIDE SEQUENCE [LARGE SCALE GENOMIC DNA]</scope>
    <source>
        <strain evidence="6 7">HSR2</strain>
    </source>
</reference>
<protein>
    <submittedName>
        <fullName evidence="6">Phospholipase D/transphosphatidylase</fullName>
    </submittedName>
</protein>
<dbReference type="PROSITE" id="PS50035">
    <property type="entry name" value="PLD"/>
    <property type="match status" value="1"/>
</dbReference>
<sequence>MIARLVLALAVVASNGSVSLVGVYPNPATDGDAGEYVLLGSNGETSLEGYALTDGEDTVALPATRIDGTVAITDDPRVAASIANETTVVVDHGLSLANGGESVHLLRDGDPVSTLTYGRAPTAEVWDGTTWCPLGATDLPVATAHSVPVTAFALPDGPTVPAAHLDGADERIVLAGYTLTSTAVADRLLAAHRRGVRVSVLVDESPVGGTPASQITTLNRLAAAGIEVTASGGERARYQHHHAKYAVVDDAVLVTSENWKPAGVGGRASRGWGVVVHDQALADHLGAVFAADAGGLDGQPWPEDPSPGQPDTLADGTYPSRFEPVRTNTDRVRVIVTPDNAERELRGLLDGATESIRIQQVSVDEDGPLLEAAIAAARRGVSVRLLLGSAWYVEGDNAALAANLTRLAGEEDLPLSVKLAEPRSRYDHLHVKGVLVDRKHAVVGSLNWNRHALRENREVAVIVTDDGVGRYYTRLFRADWRGAAWRIHWTTLGAIVIAGLAVVRYANTFDFEPPER</sequence>
<evidence type="ECO:0000256" key="1">
    <source>
        <dbReference type="ARBA" id="ARBA00022801"/>
    </source>
</evidence>
<dbReference type="GO" id="GO:0016891">
    <property type="term" value="F:RNA endonuclease activity producing 5'-phosphomonoesters, hydrolytic mechanism"/>
    <property type="evidence" value="ECO:0007669"/>
    <property type="project" value="TreeGrafter"/>
</dbReference>
<dbReference type="PANTHER" id="PTHR43856">
    <property type="entry name" value="CARDIOLIPIN HYDROLASE"/>
    <property type="match status" value="1"/>
</dbReference>
<dbReference type="InterPro" id="IPR025202">
    <property type="entry name" value="PLD-like_dom"/>
</dbReference>
<dbReference type="GeneID" id="25159327"/>
<feature type="region of interest" description="Disordered" evidence="4">
    <location>
        <begin position="293"/>
        <end position="318"/>
    </location>
</feature>
<keyword evidence="1" id="KW-0378">Hydrolase</keyword>
<evidence type="ECO:0000313" key="6">
    <source>
        <dbReference type="EMBL" id="AKH97649.1"/>
    </source>
</evidence>
<accession>A0A0F7PDD8</accession>
<name>A0A0F7PDD8_9EURY</name>
<dbReference type="SMART" id="SM00155">
    <property type="entry name" value="PLDc"/>
    <property type="match status" value="2"/>
</dbReference>
<evidence type="ECO:0000256" key="3">
    <source>
        <dbReference type="ARBA" id="ARBA00023098"/>
    </source>
</evidence>
<dbReference type="Pfam" id="PF13091">
    <property type="entry name" value="PLDc_2"/>
    <property type="match status" value="2"/>
</dbReference>
<evidence type="ECO:0000256" key="4">
    <source>
        <dbReference type="SAM" id="MobiDB-lite"/>
    </source>
</evidence>
<dbReference type="InterPro" id="IPR001736">
    <property type="entry name" value="PLipase_D/transphosphatidylase"/>
</dbReference>
<evidence type="ECO:0000256" key="2">
    <source>
        <dbReference type="ARBA" id="ARBA00022963"/>
    </source>
</evidence>
<dbReference type="AlphaFoldDB" id="A0A0F7PDD8"/>